<dbReference type="Proteomes" id="UP000800036">
    <property type="component" value="Unassembled WGS sequence"/>
</dbReference>
<accession>A0A6A5UNF1</accession>
<protein>
    <submittedName>
        <fullName evidence="1">Uncharacterized protein</fullName>
    </submittedName>
</protein>
<evidence type="ECO:0000313" key="1">
    <source>
        <dbReference type="EMBL" id="KAF1966238.1"/>
    </source>
</evidence>
<name>A0A6A5UNF1_9PLEO</name>
<keyword evidence="2" id="KW-1185">Reference proteome</keyword>
<proteinExistence type="predicted"/>
<evidence type="ECO:0000313" key="2">
    <source>
        <dbReference type="Proteomes" id="UP000800036"/>
    </source>
</evidence>
<gene>
    <name evidence="1" type="ORF">BU23DRAFT_560406</name>
</gene>
<sequence length="79" mass="8951">MSTTYLTIYDLLRITYMYEARALAEVDAQSCSRSPIASLTCITPELCKTEQTSPPYEALETDFTPKYARNTRHSCVSMT</sequence>
<dbReference type="OrthoDB" id="3727999at2759"/>
<organism evidence="1 2">
    <name type="scientific">Bimuria novae-zelandiae CBS 107.79</name>
    <dbReference type="NCBI Taxonomy" id="1447943"/>
    <lineage>
        <taxon>Eukaryota</taxon>
        <taxon>Fungi</taxon>
        <taxon>Dikarya</taxon>
        <taxon>Ascomycota</taxon>
        <taxon>Pezizomycotina</taxon>
        <taxon>Dothideomycetes</taxon>
        <taxon>Pleosporomycetidae</taxon>
        <taxon>Pleosporales</taxon>
        <taxon>Massarineae</taxon>
        <taxon>Didymosphaeriaceae</taxon>
        <taxon>Bimuria</taxon>
    </lineage>
</organism>
<reference evidence="1" key="1">
    <citation type="journal article" date="2020" name="Stud. Mycol.">
        <title>101 Dothideomycetes genomes: a test case for predicting lifestyles and emergence of pathogens.</title>
        <authorList>
            <person name="Haridas S."/>
            <person name="Albert R."/>
            <person name="Binder M."/>
            <person name="Bloem J."/>
            <person name="Labutti K."/>
            <person name="Salamov A."/>
            <person name="Andreopoulos B."/>
            <person name="Baker S."/>
            <person name="Barry K."/>
            <person name="Bills G."/>
            <person name="Bluhm B."/>
            <person name="Cannon C."/>
            <person name="Castanera R."/>
            <person name="Culley D."/>
            <person name="Daum C."/>
            <person name="Ezra D."/>
            <person name="Gonzalez J."/>
            <person name="Henrissat B."/>
            <person name="Kuo A."/>
            <person name="Liang C."/>
            <person name="Lipzen A."/>
            <person name="Lutzoni F."/>
            <person name="Magnuson J."/>
            <person name="Mondo S."/>
            <person name="Nolan M."/>
            <person name="Ohm R."/>
            <person name="Pangilinan J."/>
            <person name="Park H.-J."/>
            <person name="Ramirez L."/>
            <person name="Alfaro M."/>
            <person name="Sun H."/>
            <person name="Tritt A."/>
            <person name="Yoshinaga Y."/>
            <person name="Zwiers L.-H."/>
            <person name="Turgeon B."/>
            <person name="Goodwin S."/>
            <person name="Spatafora J."/>
            <person name="Crous P."/>
            <person name="Grigoriev I."/>
        </authorList>
    </citation>
    <scope>NUCLEOTIDE SEQUENCE</scope>
    <source>
        <strain evidence="1">CBS 107.79</strain>
    </source>
</reference>
<dbReference type="AlphaFoldDB" id="A0A6A5UNF1"/>
<dbReference type="EMBL" id="ML976749">
    <property type="protein sequence ID" value="KAF1966238.1"/>
    <property type="molecule type" value="Genomic_DNA"/>
</dbReference>